<dbReference type="HOGENOM" id="CLU_098312_1_0_3"/>
<keyword evidence="3" id="KW-1185">Reference proteome</keyword>
<dbReference type="InterPro" id="IPR018962">
    <property type="entry name" value="DUF1995"/>
</dbReference>
<evidence type="ECO:0000259" key="1">
    <source>
        <dbReference type="Pfam" id="PF09353"/>
    </source>
</evidence>
<dbReference type="PANTHER" id="PTHR35509">
    <property type="entry name" value="DOMAIN PROTEIN, PUTATIVE (DUF1995)-RELATED"/>
    <property type="match status" value="1"/>
</dbReference>
<evidence type="ECO:0000313" key="2">
    <source>
        <dbReference type="EMBL" id="AAP99994.1"/>
    </source>
</evidence>
<dbReference type="STRING" id="167539.Pro_0950"/>
<dbReference type="InterPro" id="IPR053021">
    <property type="entry name" value="Chloroplast_ADK"/>
</dbReference>
<dbReference type="eggNOG" id="ENOG502Z8MN">
    <property type="taxonomic scope" value="Bacteria"/>
</dbReference>
<protein>
    <recommendedName>
        <fullName evidence="1">DUF1995 domain-containing protein</fullName>
    </recommendedName>
</protein>
<sequence length="213" mass="24772">MDNNNHQEILPENLSICEEVMQNSLLKYLLNPSNNRISIDLKFEGLKLDPIVFRLADKLNNNNLENLVVYSDFGGASLAKRDYPSYTSKIYATKELLNTTSKLDNSIIIAVSPQPFDYDEFERFSTSTNSTIVMINGRLEETSIGVGLVGRERRIKFIRSWEKVFWIEPLVRGALYREFPYDWSLFSYSNDGYRFCKKFPQRPEKDTINLELN</sequence>
<feature type="domain" description="DUF1995" evidence="1">
    <location>
        <begin position="11"/>
        <end position="209"/>
    </location>
</feature>
<organism evidence="2 3">
    <name type="scientific">Prochlorococcus marinus (strain SARG / CCMP1375 / SS120)</name>
    <dbReference type="NCBI Taxonomy" id="167539"/>
    <lineage>
        <taxon>Bacteria</taxon>
        <taxon>Bacillati</taxon>
        <taxon>Cyanobacteriota</taxon>
        <taxon>Cyanophyceae</taxon>
        <taxon>Synechococcales</taxon>
        <taxon>Prochlorococcaceae</taxon>
        <taxon>Prochlorococcus</taxon>
    </lineage>
</organism>
<dbReference type="EnsemblBacteria" id="AAP99994">
    <property type="protein sequence ID" value="AAP99994"/>
    <property type="gene ID" value="Pro_0950"/>
</dbReference>
<dbReference type="RefSeq" id="WP_011125102.1">
    <property type="nucleotide sequence ID" value="NC_005042.1"/>
</dbReference>
<dbReference type="KEGG" id="pma:Pro_0950"/>
<dbReference type="EMBL" id="AE017126">
    <property type="protein sequence ID" value="AAP99994.1"/>
    <property type="molecule type" value="Genomic_DNA"/>
</dbReference>
<dbReference type="Pfam" id="PF09353">
    <property type="entry name" value="DUF1995"/>
    <property type="match status" value="1"/>
</dbReference>
<proteinExistence type="predicted"/>
<dbReference type="AlphaFoldDB" id="Q7VBZ2"/>
<name>Q7VBZ2_PROMA</name>
<reference evidence="2 3" key="1">
    <citation type="journal article" date="2003" name="Proc. Natl. Acad. Sci. U.S.A.">
        <title>Genome sequence of the cyanobacterium Prochlorococcus marinus SS120, a nearly minimal oxyphototrophic genome.</title>
        <authorList>
            <person name="Dufresne A."/>
            <person name="Salanoubat M."/>
            <person name="Partensky F."/>
            <person name="Artiguenave F."/>
            <person name="Axmann I.M."/>
            <person name="Barbe V."/>
            <person name="Duprat S."/>
            <person name="Galperin M.Y."/>
            <person name="Koonin E.V."/>
            <person name="Le Gall F."/>
            <person name="Makarova K.S."/>
            <person name="Ostrowski M."/>
            <person name="Oztas S."/>
            <person name="Robert C."/>
            <person name="Rogozin I.B."/>
            <person name="Scanlan D.J."/>
            <person name="Tandeau de Marsac N."/>
            <person name="Weissenbach J."/>
            <person name="Wincker P."/>
            <person name="Wolf Y.I."/>
            <person name="Hess W.R."/>
        </authorList>
    </citation>
    <scope>NUCLEOTIDE SEQUENCE [LARGE SCALE GENOMIC DNA]</scope>
    <source>
        <strain evidence="3">SARG / CCMP1375 / SS120</strain>
    </source>
</reference>
<dbReference type="OrthoDB" id="482920at2"/>
<dbReference type="Proteomes" id="UP000001420">
    <property type="component" value="Chromosome"/>
</dbReference>
<dbReference type="PANTHER" id="PTHR35509:SF1">
    <property type="entry name" value="DOMAIN PROTEIN, PUTATIVE (DUF1995)-RELATED"/>
    <property type="match status" value="1"/>
</dbReference>
<gene>
    <name evidence="2" type="ordered locus">Pro_0950</name>
</gene>
<accession>Q7VBZ2</accession>
<evidence type="ECO:0000313" key="3">
    <source>
        <dbReference type="Proteomes" id="UP000001420"/>
    </source>
</evidence>
<dbReference type="PATRIC" id="fig|167539.5.peg.999"/>